<evidence type="ECO:0000259" key="1">
    <source>
        <dbReference type="PROSITE" id="PS50110"/>
    </source>
</evidence>
<dbReference type="InterPro" id="IPR001789">
    <property type="entry name" value="Sig_transdc_resp-reg_receiver"/>
</dbReference>
<dbReference type="Pfam" id="PF00072">
    <property type="entry name" value="Response_reg"/>
    <property type="match status" value="1"/>
</dbReference>
<organism evidence="2">
    <name type="scientific">hydrothermal vent metagenome</name>
    <dbReference type="NCBI Taxonomy" id="652676"/>
    <lineage>
        <taxon>unclassified sequences</taxon>
        <taxon>metagenomes</taxon>
        <taxon>ecological metagenomes</taxon>
    </lineage>
</organism>
<accession>A0A3B0T4X0</accession>
<dbReference type="SMART" id="SM00448">
    <property type="entry name" value="REC"/>
    <property type="match status" value="1"/>
</dbReference>
<dbReference type="Gene3D" id="3.40.50.2300">
    <property type="match status" value="1"/>
</dbReference>
<dbReference type="InterPro" id="IPR011006">
    <property type="entry name" value="CheY-like_superfamily"/>
</dbReference>
<dbReference type="AlphaFoldDB" id="A0A3B0T4X0"/>
<name>A0A3B0T4X0_9ZZZZ</name>
<feature type="domain" description="Response regulatory" evidence="1">
    <location>
        <begin position="2"/>
        <end position="117"/>
    </location>
</feature>
<reference evidence="2" key="1">
    <citation type="submission" date="2018-06" db="EMBL/GenBank/DDBJ databases">
        <authorList>
            <person name="Zhirakovskaya E."/>
        </authorList>
    </citation>
    <scope>NUCLEOTIDE SEQUENCE</scope>
</reference>
<evidence type="ECO:0000313" key="2">
    <source>
        <dbReference type="EMBL" id="VAW03874.1"/>
    </source>
</evidence>
<dbReference type="EMBL" id="UOEG01000266">
    <property type="protein sequence ID" value="VAW03874.1"/>
    <property type="molecule type" value="Genomic_DNA"/>
</dbReference>
<dbReference type="CDD" id="cd00156">
    <property type="entry name" value="REC"/>
    <property type="match status" value="1"/>
</dbReference>
<sequence>MKVLIVESEPELGSLWQNHMRRQGMDVRLVVDQAEAALALHAQAFDIIVLDLVLARGSAFAIADLASYRHPETRIIFVTNTSFFSDGSIFNLSANACAFLQSDMPPEDLTAMVQHYGGGLKSPPARAVLENPVPG</sequence>
<gene>
    <name evidence="2" type="ORF">MNBD_ALPHA07-1422</name>
</gene>
<dbReference type="SUPFAM" id="SSF52172">
    <property type="entry name" value="CheY-like"/>
    <property type="match status" value="1"/>
</dbReference>
<proteinExistence type="predicted"/>
<protein>
    <submittedName>
        <fullName evidence="2">Response regulator</fullName>
    </submittedName>
</protein>
<dbReference type="PROSITE" id="PS50110">
    <property type="entry name" value="RESPONSE_REGULATORY"/>
    <property type="match status" value="1"/>
</dbReference>
<dbReference type="GO" id="GO:0000160">
    <property type="term" value="P:phosphorelay signal transduction system"/>
    <property type="evidence" value="ECO:0007669"/>
    <property type="project" value="InterPro"/>
</dbReference>